<keyword evidence="1" id="KW-0732">Signal</keyword>
<evidence type="ECO:0008006" key="4">
    <source>
        <dbReference type="Google" id="ProtNLM"/>
    </source>
</evidence>
<dbReference type="Proteomes" id="UP000700596">
    <property type="component" value="Unassembled WGS sequence"/>
</dbReference>
<evidence type="ECO:0000313" key="2">
    <source>
        <dbReference type="EMBL" id="KAH7138194.1"/>
    </source>
</evidence>
<protein>
    <recommendedName>
        <fullName evidence="4">Secreted protein</fullName>
    </recommendedName>
</protein>
<gene>
    <name evidence="2" type="ORF">B0J11DRAFT_513784</name>
</gene>
<keyword evidence="3" id="KW-1185">Reference proteome</keyword>
<feature type="chain" id="PRO_5040245939" description="Secreted protein" evidence="1">
    <location>
        <begin position="21"/>
        <end position="159"/>
    </location>
</feature>
<proteinExistence type="predicted"/>
<sequence length="159" mass="17758">MAPSSIYLLSLLTILPMASANFHLFTRYTNYCDTECNKKSGVCYPLHVPEWRVGAVPSNNYNCNSFKNDKYFPSVLGQYGQDFAWNGYQNFPDICGSGRVDFWVTNNGQTLEVWKHAANPGVKVASCYRQSGDEINCGDKSCAVTKVHDAWVCADTNLC</sequence>
<name>A0A9P9EJE7_9PLEO</name>
<organism evidence="2 3">
    <name type="scientific">Dendryphion nanum</name>
    <dbReference type="NCBI Taxonomy" id="256645"/>
    <lineage>
        <taxon>Eukaryota</taxon>
        <taxon>Fungi</taxon>
        <taxon>Dikarya</taxon>
        <taxon>Ascomycota</taxon>
        <taxon>Pezizomycotina</taxon>
        <taxon>Dothideomycetes</taxon>
        <taxon>Pleosporomycetidae</taxon>
        <taxon>Pleosporales</taxon>
        <taxon>Torulaceae</taxon>
        <taxon>Dendryphion</taxon>
    </lineage>
</organism>
<evidence type="ECO:0000313" key="3">
    <source>
        <dbReference type="Proteomes" id="UP000700596"/>
    </source>
</evidence>
<reference evidence="2" key="1">
    <citation type="journal article" date="2021" name="Nat. Commun.">
        <title>Genetic determinants of endophytism in the Arabidopsis root mycobiome.</title>
        <authorList>
            <person name="Mesny F."/>
            <person name="Miyauchi S."/>
            <person name="Thiergart T."/>
            <person name="Pickel B."/>
            <person name="Atanasova L."/>
            <person name="Karlsson M."/>
            <person name="Huettel B."/>
            <person name="Barry K.W."/>
            <person name="Haridas S."/>
            <person name="Chen C."/>
            <person name="Bauer D."/>
            <person name="Andreopoulos W."/>
            <person name="Pangilinan J."/>
            <person name="LaButti K."/>
            <person name="Riley R."/>
            <person name="Lipzen A."/>
            <person name="Clum A."/>
            <person name="Drula E."/>
            <person name="Henrissat B."/>
            <person name="Kohler A."/>
            <person name="Grigoriev I.V."/>
            <person name="Martin F.M."/>
            <person name="Hacquard S."/>
        </authorList>
    </citation>
    <scope>NUCLEOTIDE SEQUENCE</scope>
    <source>
        <strain evidence="2">MPI-CAGE-CH-0243</strain>
    </source>
</reference>
<dbReference type="OrthoDB" id="4964933at2759"/>
<dbReference type="EMBL" id="JAGMWT010000001">
    <property type="protein sequence ID" value="KAH7138194.1"/>
    <property type="molecule type" value="Genomic_DNA"/>
</dbReference>
<dbReference type="AlphaFoldDB" id="A0A9P9EJE7"/>
<comment type="caution">
    <text evidence="2">The sequence shown here is derived from an EMBL/GenBank/DDBJ whole genome shotgun (WGS) entry which is preliminary data.</text>
</comment>
<feature type="signal peptide" evidence="1">
    <location>
        <begin position="1"/>
        <end position="20"/>
    </location>
</feature>
<evidence type="ECO:0000256" key="1">
    <source>
        <dbReference type="SAM" id="SignalP"/>
    </source>
</evidence>
<accession>A0A9P9EJE7</accession>